<feature type="transmembrane region" description="Helical" evidence="6">
    <location>
        <begin position="302"/>
        <end position="325"/>
    </location>
</feature>
<evidence type="ECO:0000256" key="1">
    <source>
        <dbReference type="ARBA" id="ARBA00004651"/>
    </source>
</evidence>
<keyword evidence="3 6" id="KW-0812">Transmembrane</keyword>
<dbReference type="InterPro" id="IPR013525">
    <property type="entry name" value="ABC2_TM"/>
</dbReference>
<dbReference type="GO" id="GO:0140359">
    <property type="term" value="F:ABC-type transporter activity"/>
    <property type="evidence" value="ECO:0007669"/>
    <property type="project" value="InterPro"/>
</dbReference>
<reference evidence="8" key="1">
    <citation type="submission" date="2013-04" db="EMBL/GenBank/DDBJ databases">
        <authorList>
            <person name="Qu J."/>
            <person name="Murali S.C."/>
            <person name="Bandaranaike D."/>
            <person name="Bellair M."/>
            <person name="Blankenburg K."/>
            <person name="Chao H."/>
            <person name="Dinh H."/>
            <person name="Doddapaneni H."/>
            <person name="Downs B."/>
            <person name="Dugan-Rocha S."/>
            <person name="Elkadiri S."/>
            <person name="Gnanaolivu R.D."/>
            <person name="Hernandez B."/>
            <person name="Javaid M."/>
            <person name="Jayaseelan J.C."/>
            <person name="Lee S."/>
            <person name="Li M."/>
            <person name="Ming W."/>
            <person name="Munidasa M."/>
            <person name="Muniz J."/>
            <person name="Nguyen L."/>
            <person name="Ongeri F."/>
            <person name="Osuji N."/>
            <person name="Pu L.-L."/>
            <person name="Puazo M."/>
            <person name="Qu C."/>
            <person name="Quiroz J."/>
            <person name="Raj R."/>
            <person name="Weissenberger G."/>
            <person name="Xin Y."/>
            <person name="Zou X."/>
            <person name="Han Y."/>
            <person name="Richards S."/>
            <person name="Worley K."/>
            <person name="Muzny D."/>
            <person name="Gibbs R."/>
        </authorList>
    </citation>
    <scope>NUCLEOTIDE SEQUENCE</scope>
    <source>
        <strain evidence="8">Sampled in the wild</strain>
    </source>
</reference>
<evidence type="ECO:0000313" key="8">
    <source>
        <dbReference type="EMBL" id="KAG8236882.1"/>
    </source>
</evidence>
<dbReference type="Proteomes" id="UP000792457">
    <property type="component" value="Unassembled WGS sequence"/>
</dbReference>
<feature type="transmembrane region" description="Helical" evidence="6">
    <location>
        <begin position="116"/>
        <end position="136"/>
    </location>
</feature>
<organism evidence="8 9">
    <name type="scientific">Ladona fulva</name>
    <name type="common">Scarce chaser dragonfly</name>
    <name type="synonym">Libellula fulva</name>
    <dbReference type="NCBI Taxonomy" id="123851"/>
    <lineage>
        <taxon>Eukaryota</taxon>
        <taxon>Metazoa</taxon>
        <taxon>Ecdysozoa</taxon>
        <taxon>Arthropoda</taxon>
        <taxon>Hexapoda</taxon>
        <taxon>Insecta</taxon>
        <taxon>Pterygota</taxon>
        <taxon>Palaeoptera</taxon>
        <taxon>Odonata</taxon>
        <taxon>Epiprocta</taxon>
        <taxon>Anisoptera</taxon>
        <taxon>Libelluloidea</taxon>
        <taxon>Libellulidae</taxon>
        <taxon>Ladona</taxon>
    </lineage>
</organism>
<evidence type="ECO:0000313" key="9">
    <source>
        <dbReference type="Proteomes" id="UP000792457"/>
    </source>
</evidence>
<dbReference type="InterPro" id="IPR051449">
    <property type="entry name" value="ABC-2_transporter_component"/>
</dbReference>
<evidence type="ECO:0000256" key="6">
    <source>
        <dbReference type="SAM" id="Phobius"/>
    </source>
</evidence>
<feature type="domain" description="ABC-2 type transporter transmembrane" evidence="7">
    <location>
        <begin position="120"/>
        <end position="420"/>
    </location>
</feature>
<dbReference type="OrthoDB" id="10255969at2759"/>
<dbReference type="AlphaFoldDB" id="A0A8K0KKU2"/>
<dbReference type="GO" id="GO:0005886">
    <property type="term" value="C:plasma membrane"/>
    <property type="evidence" value="ECO:0007669"/>
    <property type="project" value="UniProtKB-SubCell"/>
</dbReference>
<comment type="subcellular location">
    <subcellularLocation>
        <location evidence="1">Cell membrane</location>
        <topology evidence="1">Multi-pass membrane protein</topology>
    </subcellularLocation>
</comment>
<keyword evidence="9" id="KW-1185">Reference proteome</keyword>
<feature type="transmembrane region" description="Helical" evidence="6">
    <location>
        <begin position="381"/>
        <end position="405"/>
    </location>
</feature>
<feature type="transmembrane region" description="Helical" evidence="6">
    <location>
        <begin position="346"/>
        <end position="375"/>
    </location>
</feature>
<keyword evidence="2" id="KW-1003">Cell membrane</keyword>
<keyword evidence="5 6" id="KW-0472">Membrane</keyword>
<sequence>MMRGGRLLAEDSPERLLSQHDTESLEEVFLSLSVRQELESQTMENVNAIKELKSMELRDIKTNYFEEVPEMEPPNLEEYHSSRGEDWEKRRRERAKVGRWKALLLKNGIRFFRNPAYLTFNIIFPFIQVCIFFLAIGDDPQDLSIAVINQNGSNVSENCSGYVRGGCDDPNISCRYIELLSKSRHFKVVFMDDLEEAVARVRRGNVWGVIEIPENFTECMRSIKDDGIHADPVLVESGSLSVHLDMSNDQIGLIIQRKLIEEFMAFSTDLMDDCGLNEKLGKTPIRFGDPVYGEKTSTFREFFAPASILITIFFMAVVMTSTIMVTERYEGLWDRTLVTGLTAWELLLGHVILQIVIVVLQSVEALFIAFIMFGFPCKGPILLSLLLTFLQGVAGMCCGFFISVASRTISESNYFATGCFYPVVLMGDSWK</sequence>
<evidence type="ECO:0000256" key="4">
    <source>
        <dbReference type="ARBA" id="ARBA00022989"/>
    </source>
</evidence>
<reference evidence="8" key="2">
    <citation type="submission" date="2017-10" db="EMBL/GenBank/DDBJ databases">
        <title>Ladona fulva Genome sequencing and assembly.</title>
        <authorList>
            <person name="Murali S."/>
            <person name="Richards S."/>
            <person name="Bandaranaike D."/>
            <person name="Bellair M."/>
            <person name="Blankenburg K."/>
            <person name="Chao H."/>
            <person name="Dinh H."/>
            <person name="Doddapaneni H."/>
            <person name="Dugan-Rocha S."/>
            <person name="Elkadiri S."/>
            <person name="Gnanaolivu R."/>
            <person name="Hernandez B."/>
            <person name="Skinner E."/>
            <person name="Javaid M."/>
            <person name="Lee S."/>
            <person name="Li M."/>
            <person name="Ming W."/>
            <person name="Munidasa M."/>
            <person name="Muniz J."/>
            <person name="Nguyen L."/>
            <person name="Hughes D."/>
            <person name="Osuji N."/>
            <person name="Pu L.-L."/>
            <person name="Puazo M."/>
            <person name="Qu C."/>
            <person name="Quiroz J."/>
            <person name="Raj R."/>
            <person name="Weissenberger G."/>
            <person name="Xin Y."/>
            <person name="Zou X."/>
            <person name="Han Y."/>
            <person name="Worley K."/>
            <person name="Muzny D."/>
            <person name="Gibbs R."/>
        </authorList>
    </citation>
    <scope>NUCLEOTIDE SEQUENCE</scope>
    <source>
        <strain evidence="8">Sampled in the wild</strain>
    </source>
</reference>
<evidence type="ECO:0000256" key="2">
    <source>
        <dbReference type="ARBA" id="ARBA00022475"/>
    </source>
</evidence>
<dbReference type="PANTHER" id="PTHR30294:SF38">
    <property type="entry name" value="TRANSPORT PERMEASE PROTEIN"/>
    <property type="match status" value="1"/>
</dbReference>
<proteinExistence type="predicted"/>
<evidence type="ECO:0000259" key="7">
    <source>
        <dbReference type="Pfam" id="PF12698"/>
    </source>
</evidence>
<protein>
    <recommendedName>
        <fullName evidence="7">ABC-2 type transporter transmembrane domain-containing protein</fullName>
    </recommendedName>
</protein>
<dbReference type="Gene3D" id="3.40.1710.10">
    <property type="entry name" value="abc type-2 transporter like domain"/>
    <property type="match status" value="1"/>
</dbReference>
<keyword evidence="4 6" id="KW-1133">Transmembrane helix</keyword>
<dbReference type="PANTHER" id="PTHR30294">
    <property type="entry name" value="MEMBRANE COMPONENT OF ABC TRANSPORTER YHHJ-RELATED"/>
    <property type="match status" value="1"/>
</dbReference>
<accession>A0A8K0KKU2</accession>
<name>A0A8K0KKU2_LADFU</name>
<comment type="caution">
    <text evidence="8">The sequence shown here is derived from an EMBL/GenBank/DDBJ whole genome shotgun (WGS) entry which is preliminary data.</text>
</comment>
<dbReference type="Pfam" id="PF12698">
    <property type="entry name" value="ABC2_membrane_3"/>
    <property type="match status" value="1"/>
</dbReference>
<evidence type="ECO:0000256" key="5">
    <source>
        <dbReference type="ARBA" id="ARBA00023136"/>
    </source>
</evidence>
<evidence type="ECO:0000256" key="3">
    <source>
        <dbReference type="ARBA" id="ARBA00022692"/>
    </source>
</evidence>
<dbReference type="EMBL" id="KZ309091">
    <property type="protein sequence ID" value="KAG8236882.1"/>
    <property type="molecule type" value="Genomic_DNA"/>
</dbReference>
<gene>
    <name evidence="8" type="ORF">J437_LFUL016734</name>
</gene>